<evidence type="ECO:0000313" key="8">
    <source>
        <dbReference type="EMBL" id="KAF7257794.1"/>
    </source>
</evidence>
<dbReference type="GO" id="GO:0008270">
    <property type="term" value="F:zinc ion binding"/>
    <property type="evidence" value="ECO:0007669"/>
    <property type="project" value="UniProtKB-KW"/>
</dbReference>
<evidence type="ECO:0000313" key="9">
    <source>
        <dbReference type="Proteomes" id="UP000822476"/>
    </source>
</evidence>
<keyword evidence="2" id="KW-0677">Repeat</keyword>
<evidence type="ECO:0000256" key="1">
    <source>
        <dbReference type="ARBA" id="ARBA00022723"/>
    </source>
</evidence>
<feature type="compositionally biased region" description="Low complexity" evidence="6">
    <location>
        <begin position="553"/>
        <end position="564"/>
    </location>
</feature>
<proteinExistence type="predicted"/>
<keyword evidence="1" id="KW-0479">Metal-binding</keyword>
<evidence type="ECO:0000256" key="3">
    <source>
        <dbReference type="ARBA" id="ARBA00022771"/>
    </source>
</evidence>
<comment type="caution">
    <text evidence="8">The sequence shown here is derived from an EMBL/GenBank/DDBJ whole genome shotgun (WGS) entry which is preliminary data.</text>
</comment>
<feature type="non-terminal residue" evidence="8">
    <location>
        <position position="1"/>
    </location>
</feature>
<evidence type="ECO:0000256" key="6">
    <source>
        <dbReference type="SAM" id="MobiDB-lite"/>
    </source>
</evidence>
<feature type="region of interest" description="Disordered" evidence="6">
    <location>
        <begin position="78"/>
        <end position="97"/>
    </location>
</feature>
<feature type="region of interest" description="Disordered" evidence="6">
    <location>
        <begin position="544"/>
        <end position="573"/>
    </location>
</feature>
<dbReference type="PROSITE" id="PS52027">
    <property type="entry name" value="ZF_C2HC_C3H"/>
    <property type="match status" value="2"/>
</dbReference>
<feature type="compositionally biased region" description="Polar residues" evidence="6">
    <location>
        <begin position="79"/>
        <end position="94"/>
    </location>
</feature>
<feature type="domain" description="C2HC/C3H-type" evidence="7">
    <location>
        <begin position="149"/>
        <end position="178"/>
    </location>
</feature>
<dbReference type="AlphaFoldDB" id="A0A8S9YT58"/>
<feature type="compositionally biased region" description="Polar residues" evidence="6">
    <location>
        <begin position="496"/>
        <end position="510"/>
    </location>
</feature>
<feature type="compositionally biased region" description="Low complexity" evidence="6">
    <location>
        <begin position="228"/>
        <end position="242"/>
    </location>
</feature>
<keyword evidence="3 5" id="KW-0863">Zinc-finger</keyword>
<feature type="domain" description="C2HC/C3H-type" evidence="7">
    <location>
        <begin position="37"/>
        <end position="66"/>
    </location>
</feature>
<dbReference type="Gene3D" id="3.30.160.60">
    <property type="entry name" value="Classic Zinc Finger"/>
    <property type="match status" value="1"/>
</dbReference>
<feature type="region of interest" description="Disordered" evidence="6">
    <location>
        <begin position="182"/>
        <end position="295"/>
    </location>
</feature>
<dbReference type="PANTHER" id="PTHR13555:SF36">
    <property type="entry name" value="ZINC FINGER C2HC DOMAIN-CONTAINING PROTEIN 1B"/>
    <property type="match status" value="1"/>
</dbReference>
<organism evidence="8 9">
    <name type="scientific">Paragonimus skrjabini miyazakii</name>
    <dbReference type="NCBI Taxonomy" id="59628"/>
    <lineage>
        <taxon>Eukaryota</taxon>
        <taxon>Metazoa</taxon>
        <taxon>Spiralia</taxon>
        <taxon>Lophotrochozoa</taxon>
        <taxon>Platyhelminthes</taxon>
        <taxon>Trematoda</taxon>
        <taxon>Digenea</taxon>
        <taxon>Plagiorchiida</taxon>
        <taxon>Troglotremata</taxon>
        <taxon>Troglotrematidae</taxon>
        <taxon>Paragonimus</taxon>
    </lineage>
</organism>
<feature type="region of interest" description="Disordered" evidence="6">
    <location>
        <begin position="483"/>
        <end position="510"/>
    </location>
</feature>
<reference evidence="8" key="1">
    <citation type="submission" date="2019-07" db="EMBL/GenBank/DDBJ databases">
        <title>Annotation for the trematode Paragonimus miyazaki's.</title>
        <authorList>
            <person name="Choi Y.-J."/>
        </authorList>
    </citation>
    <scope>NUCLEOTIDE SEQUENCE</scope>
    <source>
        <strain evidence="8">Japan</strain>
    </source>
</reference>
<evidence type="ECO:0000256" key="4">
    <source>
        <dbReference type="ARBA" id="ARBA00022833"/>
    </source>
</evidence>
<accession>A0A8S9YT58</accession>
<evidence type="ECO:0000256" key="2">
    <source>
        <dbReference type="ARBA" id="ARBA00022737"/>
    </source>
</evidence>
<dbReference type="InterPro" id="IPR026319">
    <property type="entry name" value="ZC2HC1A/B-like"/>
</dbReference>
<dbReference type="EMBL" id="JTDE01002146">
    <property type="protein sequence ID" value="KAF7257794.1"/>
    <property type="molecule type" value="Genomic_DNA"/>
</dbReference>
<name>A0A8S9YT58_9TREM</name>
<evidence type="ECO:0000259" key="7">
    <source>
        <dbReference type="PROSITE" id="PS52027"/>
    </source>
</evidence>
<gene>
    <name evidence="8" type="ORF">EG68_07184</name>
</gene>
<protein>
    <recommendedName>
        <fullName evidence="7">C2HC/C3H-type domain-containing protein</fullName>
    </recommendedName>
</protein>
<feature type="compositionally biased region" description="Polar residues" evidence="6">
    <location>
        <begin position="211"/>
        <end position="223"/>
    </location>
</feature>
<keyword evidence="4" id="KW-0862">Zinc</keyword>
<dbReference type="Pfam" id="PF13913">
    <property type="entry name" value="zf-C2HC_2"/>
    <property type="match status" value="2"/>
</dbReference>
<dbReference type="Proteomes" id="UP000822476">
    <property type="component" value="Unassembled WGS sequence"/>
</dbReference>
<dbReference type="InterPro" id="IPR049899">
    <property type="entry name" value="Znf_C2HC_C3H"/>
</dbReference>
<sequence length="610" mass="67889">DRVDGITPRNKQCRVCVIVYYLDESCFYLDDDEEGDVRYPCKICNRQFRSSILEKHQTICLKMSKKKRKVFDSSKQRVQDLQLSAPKNTPNSNSQEREFKLARIQERKHQWRQKHEEFISAIRAAKDYTVAKKTGAPLPPPPAPSVNPDLIQCKWCLRRFNEKAAERHIKFCEEKHRKVTQPSAKKGQIAAARPNITNPTRSGDTHDEFMVSNNRKPSNTTPPDMNIRNHSSSNSQISRGGSYAMNGPRGIPQPTGYGRAASNRPARPTREKLPFPDNLHSKSSPSPTFGCEEVPSNCARSLTSGKARYVPLIRPTNEKQRSFRQPVVSPPGRLHIRTPSSPSDHFSNRARPKGSYSPYGADSGDGHDTCMIPRRRNFPCNGRKSPLVRRSSPSSFKAICVTDSGSSALGHSEYQLSTKEHPCLNRRHGLVLRSGRTHEDYVSAKELARDLVGEQARIPIRQVHRPKGLAHVDSITTTEPLVDYSNRSSFDDDPSGVTTTASSQPDATNTSKGAVCLVCPDKKSPCVVSAADIHVELDQSSDMTSYAQPTFQRPSTTTNRPNRTADGVKSGTIPAKTDGKINKFCYECGSQFPNGAAKFCPECGVRRMAV</sequence>
<keyword evidence="9" id="KW-1185">Reference proteome</keyword>
<dbReference type="PANTHER" id="PTHR13555">
    <property type="entry name" value="C2H2 ZINC FINGER CGI-62-RELATED"/>
    <property type="match status" value="1"/>
</dbReference>
<feature type="region of interest" description="Disordered" evidence="6">
    <location>
        <begin position="313"/>
        <end position="370"/>
    </location>
</feature>
<dbReference type="OrthoDB" id="10255185at2759"/>
<evidence type="ECO:0000256" key="5">
    <source>
        <dbReference type="PROSITE-ProRule" id="PRU01371"/>
    </source>
</evidence>